<dbReference type="EMBL" id="JAWJWF010000050">
    <property type="protein sequence ID" value="KAK6618338.1"/>
    <property type="molecule type" value="Genomic_DNA"/>
</dbReference>
<dbReference type="PROSITE" id="PS50240">
    <property type="entry name" value="TRYPSIN_DOM"/>
    <property type="match status" value="1"/>
</dbReference>
<dbReference type="InterPro" id="IPR001254">
    <property type="entry name" value="Trypsin_dom"/>
</dbReference>
<feature type="domain" description="Peptidase S1" evidence="2">
    <location>
        <begin position="54"/>
        <end position="277"/>
    </location>
</feature>
<dbReference type="InterPro" id="IPR009003">
    <property type="entry name" value="Peptidase_S1_PA"/>
</dbReference>
<dbReference type="PRINTS" id="PR00722">
    <property type="entry name" value="CHYMOTRYPSIN"/>
</dbReference>
<name>A0ABR1AFS4_POLSC</name>
<proteinExistence type="predicted"/>
<dbReference type="PANTHER" id="PTHR24250:SF27">
    <property type="entry name" value="ELASTASE 2 LIKE"/>
    <property type="match status" value="1"/>
</dbReference>
<sequence length="283" mass="32195">MVNQPNGTVSLVIPFVNSFRVKRDDDEGPGLLEEKFPEPALMLCEYAWKTEEVPFTVIVLLKDSGRLLCMGSIVDSRHVLTAKRCYEKCDAADLLVLAGYYKAYWGRDSQVKKVKRIIRHEFEVTLLRLSSPLTFTDYVQPARFPNSGSKIMKFSDGYSDPFQVVGFFVDRFDVPGDYISKELFYNVKEDSSVTFDDCKTNYTKMNLDEDKMFCILGNATYCWGGWGGPVIKMMETDNPFYLQIGVVVADNCTTDTTGPLLAARTDSYWDWIRGNSFRGHQPS</sequence>
<dbReference type="Proteomes" id="UP001359485">
    <property type="component" value="Unassembled WGS sequence"/>
</dbReference>
<evidence type="ECO:0000313" key="3">
    <source>
        <dbReference type="EMBL" id="KAK6618338.1"/>
    </source>
</evidence>
<evidence type="ECO:0000259" key="2">
    <source>
        <dbReference type="PROSITE" id="PS50240"/>
    </source>
</evidence>
<dbReference type="InterPro" id="IPR043504">
    <property type="entry name" value="Peptidase_S1_PA_chymotrypsin"/>
</dbReference>
<gene>
    <name evidence="3" type="ORF">RUM44_002790</name>
</gene>
<accession>A0ABR1AFS4</accession>
<dbReference type="Pfam" id="PF00089">
    <property type="entry name" value="Trypsin"/>
    <property type="match status" value="1"/>
</dbReference>
<reference evidence="3 4" key="1">
    <citation type="submission" date="2023-09" db="EMBL/GenBank/DDBJ databases">
        <title>Genomes of two closely related lineages of the louse Polyplax serrata with different host specificities.</title>
        <authorList>
            <person name="Martinu J."/>
            <person name="Tarabai H."/>
            <person name="Stefka J."/>
            <person name="Hypsa V."/>
        </authorList>
    </citation>
    <scope>NUCLEOTIDE SEQUENCE [LARGE SCALE GENOMIC DNA]</scope>
    <source>
        <strain evidence="3">98ZLc_SE</strain>
    </source>
</reference>
<dbReference type="SUPFAM" id="SSF50494">
    <property type="entry name" value="Trypsin-like serine proteases"/>
    <property type="match status" value="1"/>
</dbReference>
<keyword evidence="1" id="KW-1015">Disulfide bond</keyword>
<evidence type="ECO:0000256" key="1">
    <source>
        <dbReference type="ARBA" id="ARBA00023157"/>
    </source>
</evidence>
<dbReference type="InterPro" id="IPR001314">
    <property type="entry name" value="Peptidase_S1A"/>
</dbReference>
<dbReference type="PANTHER" id="PTHR24250">
    <property type="entry name" value="CHYMOTRYPSIN-RELATED"/>
    <property type="match status" value="1"/>
</dbReference>
<comment type="caution">
    <text evidence="3">The sequence shown here is derived from an EMBL/GenBank/DDBJ whole genome shotgun (WGS) entry which is preliminary data.</text>
</comment>
<evidence type="ECO:0000313" key="4">
    <source>
        <dbReference type="Proteomes" id="UP001359485"/>
    </source>
</evidence>
<dbReference type="SMART" id="SM00020">
    <property type="entry name" value="Tryp_SPc"/>
    <property type="match status" value="1"/>
</dbReference>
<keyword evidence="4" id="KW-1185">Reference proteome</keyword>
<dbReference type="Gene3D" id="2.40.10.10">
    <property type="entry name" value="Trypsin-like serine proteases"/>
    <property type="match status" value="1"/>
</dbReference>
<organism evidence="3 4">
    <name type="scientific">Polyplax serrata</name>
    <name type="common">Common mouse louse</name>
    <dbReference type="NCBI Taxonomy" id="468196"/>
    <lineage>
        <taxon>Eukaryota</taxon>
        <taxon>Metazoa</taxon>
        <taxon>Ecdysozoa</taxon>
        <taxon>Arthropoda</taxon>
        <taxon>Hexapoda</taxon>
        <taxon>Insecta</taxon>
        <taxon>Pterygota</taxon>
        <taxon>Neoptera</taxon>
        <taxon>Paraneoptera</taxon>
        <taxon>Psocodea</taxon>
        <taxon>Troctomorpha</taxon>
        <taxon>Phthiraptera</taxon>
        <taxon>Anoplura</taxon>
        <taxon>Polyplacidae</taxon>
        <taxon>Polyplax</taxon>
    </lineage>
</organism>
<protein>
    <recommendedName>
        <fullName evidence="2">Peptidase S1 domain-containing protein</fullName>
    </recommendedName>
</protein>